<sequence>MLILFSDWSQRDLAAELRQGAAGNHGNPTTVVEKILMEKQCVPEPERLSPDEWLCLIRLMDHVIPLLGSMREPGAAVSRTASNDLESTLNEEG</sequence>
<protein>
    <submittedName>
        <fullName evidence="1">Uncharacterized protein</fullName>
    </submittedName>
</protein>
<reference evidence="1 2" key="1">
    <citation type="journal article" date="2014" name="Nature">
        <title>An environmental bacterial taxon with a large and distinct metabolic repertoire.</title>
        <authorList>
            <person name="Wilson M.C."/>
            <person name="Mori T."/>
            <person name="Ruckert C."/>
            <person name="Uria A.R."/>
            <person name="Helf M.J."/>
            <person name="Takada K."/>
            <person name="Gernert C."/>
            <person name="Steffens U.A."/>
            <person name="Heycke N."/>
            <person name="Schmitt S."/>
            <person name="Rinke C."/>
            <person name="Helfrich E.J."/>
            <person name="Brachmann A.O."/>
            <person name="Gurgui C."/>
            <person name="Wakimoto T."/>
            <person name="Kracht M."/>
            <person name="Crusemann M."/>
            <person name="Hentschel U."/>
            <person name="Abe I."/>
            <person name="Matsunaga S."/>
            <person name="Kalinowski J."/>
            <person name="Takeyama H."/>
            <person name="Piel J."/>
        </authorList>
    </citation>
    <scope>NUCLEOTIDE SEQUENCE [LARGE SCALE GENOMIC DNA]</scope>
    <source>
        <strain evidence="2">TSY2</strain>
    </source>
</reference>
<dbReference type="HOGENOM" id="CLU_2394312_0_0_7"/>
<keyword evidence="2" id="KW-1185">Reference proteome</keyword>
<dbReference type="AlphaFoldDB" id="W4LU92"/>
<gene>
    <name evidence="1" type="ORF">ETSY2_37975</name>
</gene>
<organism evidence="1 2">
    <name type="scientific">Candidatus Entotheonella gemina</name>
    <dbReference type="NCBI Taxonomy" id="1429439"/>
    <lineage>
        <taxon>Bacteria</taxon>
        <taxon>Pseudomonadati</taxon>
        <taxon>Nitrospinota/Tectimicrobiota group</taxon>
        <taxon>Candidatus Tectimicrobiota</taxon>
        <taxon>Candidatus Entotheonellia</taxon>
        <taxon>Candidatus Entotheonellales</taxon>
        <taxon>Candidatus Entotheonellaceae</taxon>
        <taxon>Candidatus Entotheonella</taxon>
    </lineage>
</organism>
<comment type="caution">
    <text evidence="1">The sequence shown here is derived from an EMBL/GenBank/DDBJ whole genome shotgun (WGS) entry which is preliminary data.</text>
</comment>
<evidence type="ECO:0000313" key="1">
    <source>
        <dbReference type="EMBL" id="ETX00992.1"/>
    </source>
</evidence>
<evidence type="ECO:0000313" key="2">
    <source>
        <dbReference type="Proteomes" id="UP000019140"/>
    </source>
</evidence>
<dbReference type="EMBL" id="AZHX01001668">
    <property type="protein sequence ID" value="ETX00992.1"/>
    <property type="molecule type" value="Genomic_DNA"/>
</dbReference>
<accession>W4LU92</accession>
<dbReference type="Proteomes" id="UP000019140">
    <property type="component" value="Unassembled WGS sequence"/>
</dbReference>
<name>W4LU92_9BACT</name>
<proteinExistence type="predicted"/>